<reference evidence="11" key="1">
    <citation type="submission" date="2025-08" db="UniProtKB">
        <authorList>
            <consortium name="RefSeq"/>
        </authorList>
    </citation>
    <scope>IDENTIFICATION</scope>
    <source>
        <tissue evidence="11">Whole body</tissue>
    </source>
</reference>
<evidence type="ECO:0000256" key="2">
    <source>
        <dbReference type="ARBA" id="ARBA00012417"/>
    </source>
</evidence>
<keyword evidence="5" id="KW-0235">DNA replication</keyword>
<keyword evidence="10" id="KW-1185">Reference proteome</keyword>
<name>A0A8B8F6V9_9HEMI</name>
<dbReference type="EC" id="2.7.7.7" evidence="2"/>
<evidence type="ECO:0000256" key="8">
    <source>
        <dbReference type="ARBA" id="ARBA00049244"/>
    </source>
</evidence>
<dbReference type="RefSeq" id="XP_025406062.1">
    <property type="nucleotide sequence ID" value="XM_025550277.1"/>
</dbReference>
<dbReference type="GeneID" id="112680241"/>
<dbReference type="SUPFAM" id="SSF56672">
    <property type="entry name" value="DNA/RNA polymerases"/>
    <property type="match status" value="1"/>
</dbReference>
<evidence type="ECO:0000256" key="6">
    <source>
        <dbReference type="ARBA" id="ARBA00022932"/>
    </source>
</evidence>
<protein>
    <recommendedName>
        <fullName evidence="2">DNA-directed DNA polymerase</fullName>
        <ecNumber evidence="2">2.7.7.7</ecNumber>
    </recommendedName>
</protein>
<comment type="catalytic activity">
    <reaction evidence="8">
        <text>DNA(n) + a 2'-deoxyribonucleoside 5'-triphosphate = DNA(n+1) + diphosphate</text>
        <dbReference type="Rhea" id="RHEA:22508"/>
        <dbReference type="Rhea" id="RHEA-COMP:17339"/>
        <dbReference type="Rhea" id="RHEA-COMP:17340"/>
        <dbReference type="ChEBI" id="CHEBI:33019"/>
        <dbReference type="ChEBI" id="CHEBI:61560"/>
        <dbReference type="ChEBI" id="CHEBI:173112"/>
        <dbReference type="EC" id="2.7.7.7"/>
    </reaction>
</comment>
<gene>
    <name evidence="11" type="primary">LOC112680241</name>
</gene>
<evidence type="ECO:0000256" key="7">
    <source>
        <dbReference type="ARBA" id="ARBA00023125"/>
    </source>
</evidence>
<keyword evidence="7" id="KW-0238">DNA-binding</keyword>
<accession>A0A8B8F6V9</accession>
<organism evidence="10 11">
    <name type="scientific">Sipha flava</name>
    <name type="common">yellow sugarcane aphid</name>
    <dbReference type="NCBI Taxonomy" id="143950"/>
    <lineage>
        <taxon>Eukaryota</taxon>
        <taxon>Metazoa</taxon>
        <taxon>Ecdysozoa</taxon>
        <taxon>Arthropoda</taxon>
        <taxon>Hexapoda</taxon>
        <taxon>Insecta</taxon>
        <taxon>Pterygota</taxon>
        <taxon>Neoptera</taxon>
        <taxon>Paraneoptera</taxon>
        <taxon>Hemiptera</taxon>
        <taxon>Sternorrhyncha</taxon>
        <taxon>Aphidomorpha</taxon>
        <taxon>Aphidoidea</taxon>
        <taxon>Aphididae</taxon>
        <taxon>Sipha</taxon>
    </lineage>
</organism>
<dbReference type="InterPro" id="IPR004868">
    <property type="entry name" value="DNA-dir_DNA_pol_B_mt/vir"/>
</dbReference>
<evidence type="ECO:0000259" key="9">
    <source>
        <dbReference type="Pfam" id="PF03175"/>
    </source>
</evidence>
<dbReference type="OrthoDB" id="6621203at2759"/>
<dbReference type="InterPro" id="IPR043502">
    <property type="entry name" value="DNA/RNA_pol_sf"/>
</dbReference>
<evidence type="ECO:0000313" key="10">
    <source>
        <dbReference type="Proteomes" id="UP000694846"/>
    </source>
</evidence>
<dbReference type="GO" id="GO:0006260">
    <property type="term" value="P:DNA replication"/>
    <property type="evidence" value="ECO:0007669"/>
    <property type="project" value="UniProtKB-KW"/>
</dbReference>
<keyword evidence="6" id="KW-0239">DNA-directed DNA polymerase</keyword>
<evidence type="ECO:0000313" key="11">
    <source>
        <dbReference type="RefSeq" id="XP_025406062.1"/>
    </source>
</evidence>
<dbReference type="GO" id="GO:0003887">
    <property type="term" value="F:DNA-directed DNA polymerase activity"/>
    <property type="evidence" value="ECO:0007669"/>
    <property type="project" value="UniProtKB-KW"/>
</dbReference>
<evidence type="ECO:0000256" key="5">
    <source>
        <dbReference type="ARBA" id="ARBA00022705"/>
    </source>
</evidence>
<dbReference type="Pfam" id="PF03175">
    <property type="entry name" value="DNA_pol_B_2"/>
    <property type="match status" value="1"/>
</dbReference>
<dbReference type="AlphaFoldDB" id="A0A8B8F6V9"/>
<dbReference type="Proteomes" id="UP000694846">
    <property type="component" value="Unplaced"/>
</dbReference>
<dbReference type="GO" id="GO:0000166">
    <property type="term" value="F:nucleotide binding"/>
    <property type="evidence" value="ECO:0007669"/>
    <property type="project" value="InterPro"/>
</dbReference>
<proteinExistence type="inferred from homology"/>
<keyword evidence="3" id="KW-0808">Transferase</keyword>
<dbReference type="GO" id="GO:0003677">
    <property type="term" value="F:DNA binding"/>
    <property type="evidence" value="ECO:0007669"/>
    <property type="project" value="UniProtKB-KW"/>
</dbReference>
<keyword evidence="4" id="KW-0548">Nucleotidyltransferase</keyword>
<evidence type="ECO:0000256" key="4">
    <source>
        <dbReference type="ARBA" id="ARBA00022695"/>
    </source>
</evidence>
<sequence length="207" mass="24133">MNMHGDFRWVEPTLDGLVCVSDTSEVGRVYEVDISYPKDLHELHNDLPFLPENSVLPGSKLSKLMATLGSRKNYVVHYLNLKQAVANKLKVNKVHRVFEFRQSAWLAQYINLNTGMRQKAVNDFEKDFYKLMNNSVFGKTMESVRKRMHMELVSSDTRVQKLINKTTCKDCKYYGDNLVAITLENKIIKFDKLIYIECLRYWKSASH</sequence>
<comment type="similarity">
    <text evidence="1">Belongs to the DNA polymerase type-B family.</text>
</comment>
<evidence type="ECO:0000256" key="3">
    <source>
        <dbReference type="ARBA" id="ARBA00022679"/>
    </source>
</evidence>
<feature type="domain" description="DNA-directed DNA polymerase family B mitochondria/virus" evidence="9">
    <location>
        <begin position="41"/>
        <end position="191"/>
    </location>
</feature>
<evidence type="ECO:0000256" key="1">
    <source>
        <dbReference type="ARBA" id="ARBA00005755"/>
    </source>
</evidence>